<proteinExistence type="predicted"/>
<evidence type="ECO:0000313" key="1">
    <source>
        <dbReference type="EMBL" id="MCI34355.1"/>
    </source>
</evidence>
<sequence>MQWLGKHVSQLGTGGNREKMNKLGLKLFSNNMAVQLNMLASFMERWIMSKIDG</sequence>
<reference evidence="1 2" key="1">
    <citation type="journal article" date="2018" name="Front. Plant Sci.">
        <title>Red Clover (Trifolium pratense) and Zigzag Clover (T. medium) - A Picture of Genomic Similarities and Differences.</title>
        <authorList>
            <person name="Dluhosova J."/>
            <person name="Istvanek J."/>
            <person name="Nedelnik J."/>
            <person name="Repkova J."/>
        </authorList>
    </citation>
    <scope>NUCLEOTIDE SEQUENCE [LARGE SCALE GENOMIC DNA]</scope>
    <source>
        <strain evidence="2">cv. 10/8</strain>
        <tissue evidence="1">Leaf</tissue>
    </source>
</reference>
<evidence type="ECO:0000313" key="2">
    <source>
        <dbReference type="Proteomes" id="UP000265520"/>
    </source>
</evidence>
<protein>
    <submittedName>
        <fullName evidence="1">Uncharacterized protein</fullName>
    </submittedName>
</protein>
<dbReference type="Proteomes" id="UP000265520">
    <property type="component" value="Unassembled WGS sequence"/>
</dbReference>
<keyword evidence="2" id="KW-1185">Reference proteome</keyword>
<dbReference type="EMBL" id="LXQA010212992">
    <property type="protein sequence ID" value="MCI34355.1"/>
    <property type="molecule type" value="Genomic_DNA"/>
</dbReference>
<comment type="caution">
    <text evidence="1">The sequence shown here is derived from an EMBL/GenBank/DDBJ whole genome shotgun (WGS) entry which is preliminary data.</text>
</comment>
<name>A0A392RFJ3_9FABA</name>
<organism evidence="1 2">
    <name type="scientific">Trifolium medium</name>
    <dbReference type="NCBI Taxonomy" id="97028"/>
    <lineage>
        <taxon>Eukaryota</taxon>
        <taxon>Viridiplantae</taxon>
        <taxon>Streptophyta</taxon>
        <taxon>Embryophyta</taxon>
        <taxon>Tracheophyta</taxon>
        <taxon>Spermatophyta</taxon>
        <taxon>Magnoliopsida</taxon>
        <taxon>eudicotyledons</taxon>
        <taxon>Gunneridae</taxon>
        <taxon>Pentapetalae</taxon>
        <taxon>rosids</taxon>
        <taxon>fabids</taxon>
        <taxon>Fabales</taxon>
        <taxon>Fabaceae</taxon>
        <taxon>Papilionoideae</taxon>
        <taxon>50 kb inversion clade</taxon>
        <taxon>NPAAA clade</taxon>
        <taxon>Hologalegina</taxon>
        <taxon>IRL clade</taxon>
        <taxon>Trifolieae</taxon>
        <taxon>Trifolium</taxon>
    </lineage>
</organism>
<dbReference type="AlphaFoldDB" id="A0A392RFJ3"/>
<accession>A0A392RFJ3</accession>